<reference evidence="2 3" key="1">
    <citation type="journal article" date="2011" name="PLoS Genet.">
        <title>Comparative genomic analysis of human fungal pathogens causing paracoccidioidomycosis.</title>
        <authorList>
            <person name="Desjardins C.A."/>
            <person name="Champion M.D."/>
            <person name="Holder J.W."/>
            <person name="Muszewska A."/>
            <person name="Goldberg J."/>
            <person name="Bailao A.M."/>
            <person name="Brigido M.M."/>
            <person name="Ferreira M.E."/>
            <person name="Garcia A.M."/>
            <person name="Grynberg M."/>
            <person name="Gujja S."/>
            <person name="Heiman D.I."/>
            <person name="Henn M.R."/>
            <person name="Kodira C.D."/>
            <person name="Leon-Narvaez H."/>
            <person name="Longo L.V."/>
            <person name="Ma L.J."/>
            <person name="Malavazi I."/>
            <person name="Matsuo A.L."/>
            <person name="Morais F.V."/>
            <person name="Pereira M."/>
            <person name="Rodriguez-Brito S."/>
            <person name="Sakthikumar S."/>
            <person name="Salem-Izacc S.M."/>
            <person name="Sykes S.M."/>
            <person name="Teixeira M.M."/>
            <person name="Vallejo M.C."/>
            <person name="Walter M.E."/>
            <person name="Yandava C."/>
            <person name="Young S."/>
            <person name="Zeng Q."/>
            <person name="Zucker J."/>
            <person name="Felipe M.S."/>
            <person name="Goldman G.H."/>
            <person name="Haas B.J."/>
            <person name="McEwen J.G."/>
            <person name="Nino-Vega G."/>
            <person name="Puccia R."/>
            <person name="San-Blas G."/>
            <person name="Soares C.M."/>
            <person name="Birren B.W."/>
            <person name="Cuomo C.A."/>
        </authorList>
    </citation>
    <scope>NUCLEOTIDE SEQUENCE [LARGE SCALE GENOMIC DNA]</scope>
    <source>
        <strain evidence="3">ATCC MYA-826 / Pb01</strain>
    </source>
</reference>
<feature type="domain" description="PiggyBac transposable element-derived protein" evidence="1">
    <location>
        <begin position="77"/>
        <end position="207"/>
    </location>
</feature>
<sequence length="325" mass="37972">MTMMLYPSYAKYLMPEKDGVMFEYHKILLQTPNESDDSHADAELIDEEFSPEHLIPDTFCVHRFHGSTNIPTTTAEYKLSHKLSVEKSPNKAEKLRYNAEQLTGSVLIQKHHVITLTTIHSLDTFIECTRKLPGALSMNAKIVWKIFEGQPQKRLKIPAIIDDYSHNMNGVDLANQYRAAYTTHRITYRTCVSIFYWLFDSAAVNAYRLQYIYKKQQGVPKKDLPSHINFHERLYQHLFEFTPKIHDYLPPQRLNPDLNHQRIALPKQSVCAWCQYKRKLGQQQNKQTPRSYSGCSACQNMPLYLKTQCWDEFHEISQSTVRILN</sequence>
<dbReference type="HOGENOM" id="CLU_855556_0_0_1"/>
<accession>A0A0A2V2D1</accession>
<evidence type="ECO:0000313" key="2">
    <source>
        <dbReference type="EMBL" id="KGQ01638.1"/>
    </source>
</evidence>
<dbReference type="KEGG" id="pbl:PAAG_11621"/>
<dbReference type="Proteomes" id="UP000002059">
    <property type="component" value="Partially assembled WGS sequence"/>
</dbReference>
<dbReference type="RefSeq" id="XP_015703147.1">
    <property type="nucleotide sequence ID" value="XM_015847238.1"/>
</dbReference>
<dbReference type="OrthoDB" id="2431486at2759"/>
<gene>
    <name evidence="2" type="ORF">PAAG_11621</name>
</gene>
<dbReference type="Pfam" id="PF13843">
    <property type="entry name" value="DDE_Tnp_1_7"/>
    <property type="match status" value="1"/>
</dbReference>
<dbReference type="AlphaFoldDB" id="A0A0A2V2D1"/>
<keyword evidence="3" id="KW-1185">Reference proteome</keyword>
<name>A0A0A2V2D1_PARBA</name>
<dbReference type="VEuPathDB" id="FungiDB:PAAG_11621"/>
<dbReference type="EMBL" id="KN293998">
    <property type="protein sequence ID" value="KGQ01638.1"/>
    <property type="molecule type" value="Genomic_DNA"/>
</dbReference>
<evidence type="ECO:0000313" key="3">
    <source>
        <dbReference type="Proteomes" id="UP000002059"/>
    </source>
</evidence>
<dbReference type="PANTHER" id="PTHR46599:SF3">
    <property type="entry name" value="PIGGYBAC TRANSPOSABLE ELEMENT-DERIVED PROTEIN 4"/>
    <property type="match status" value="1"/>
</dbReference>
<dbReference type="PANTHER" id="PTHR46599">
    <property type="entry name" value="PIGGYBAC TRANSPOSABLE ELEMENT-DERIVED PROTEIN 4"/>
    <property type="match status" value="1"/>
</dbReference>
<dbReference type="InterPro" id="IPR029526">
    <property type="entry name" value="PGBD"/>
</dbReference>
<evidence type="ECO:0000259" key="1">
    <source>
        <dbReference type="Pfam" id="PF13843"/>
    </source>
</evidence>
<protein>
    <recommendedName>
        <fullName evidence="1">PiggyBac transposable element-derived protein domain-containing protein</fullName>
    </recommendedName>
</protein>
<dbReference type="GeneID" id="26970555"/>
<organism evidence="2 3">
    <name type="scientific">Paracoccidioides lutzii (strain ATCC MYA-826 / Pb01)</name>
    <name type="common">Paracoccidioides brasiliensis</name>
    <dbReference type="NCBI Taxonomy" id="502779"/>
    <lineage>
        <taxon>Eukaryota</taxon>
        <taxon>Fungi</taxon>
        <taxon>Dikarya</taxon>
        <taxon>Ascomycota</taxon>
        <taxon>Pezizomycotina</taxon>
        <taxon>Eurotiomycetes</taxon>
        <taxon>Eurotiomycetidae</taxon>
        <taxon>Onygenales</taxon>
        <taxon>Ajellomycetaceae</taxon>
        <taxon>Paracoccidioides</taxon>
    </lineage>
</organism>
<proteinExistence type="predicted"/>